<gene>
    <name evidence="2" type="ORF">NDU88_007026</name>
</gene>
<feature type="non-terminal residue" evidence="2">
    <location>
        <position position="1"/>
    </location>
</feature>
<dbReference type="EMBL" id="JANPWB010000011">
    <property type="protein sequence ID" value="KAJ1128651.1"/>
    <property type="molecule type" value="Genomic_DNA"/>
</dbReference>
<evidence type="ECO:0000313" key="3">
    <source>
        <dbReference type="Proteomes" id="UP001066276"/>
    </source>
</evidence>
<keyword evidence="3" id="KW-1185">Reference proteome</keyword>
<dbReference type="Proteomes" id="UP001066276">
    <property type="component" value="Chromosome 7"/>
</dbReference>
<evidence type="ECO:0000256" key="1">
    <source>
        <dbReference type="SAM" id="MobiDB-lite"/>
    </source>
</evidence>
<dbReference type="AlphaFoldDB" id="A0AAV7PMS1"/>
<feature type="region of interest" description="Disordered" evidence="1">
    <location>
        <begin position="21"/>
        <end position="57"/>
    </location>
</feature>
<proteinExistence type="predicted"/>
<protein>
    <submittedName>
        <fullName evidence="2">Uncharacterized protein</fullName>
    </submittedName>
</protein>
<comment type="caution">
    <text evidence="2">The sequence shown here is derived from an EMBL/GenBank/DDBJ whole genome shotgun (WGS) entry which is preliminary data.</text>
</comment>
<name>A0AAV7PMS1_PLEWA</name>
<evidence type="ECO:0000313" key="2">
    <source>
        <dbReference type="EMBL" id="KAJ1128651.1"/>
    </source>
</evidence>
<accession>A0AAV7PMS1</accession>
<sequence length="57" mass="6483">NVCYTQASMSEICKKSCRDRNQYDIPTGQRPSKEGDKAYHRQASVDSGGPQQWEHPL</sequence>
<reference evidence="2" key="1">
    <citation type="journal article" date="2022" name="bioRxiv">
        <title>Sequencing and chromosome-scale assembly of the giantPleurodeles waltlgenome.</title>
        <authorList>
            <person name="Brown T."/>
            <person name="Elewa A."/>
            <person name="Iarovenko S."/>
            <person name="Subramanian E."/>
            <person name="Araus A.J."/>
            <person name="Petzold A."/>
            <person name="Susuki M."/>
            <person name="Suzuki K.-i.T."/>
            <person name="Hayashi T."/>
            <person name="Toyoda A."/>
            <person name="Oliveira C."/>
            <person name="Osipova E."/>
            <person name="Leigh N.D."/>
            <person name="Simon A."/>
            <person name="Yun M.H."/>
        </authorList>
    </citation>
    <scope>NUCLEOTIDE SEQUENCE</scope>
    <source>
        <strain evidence="2">20211129_DDA</strain>
        <tissue evidence="2">Liver</tissue>
    </source>
</reference>
<organism evidence="2 3">
    <name type="scientific">Pleurodeles waltl</name>
    <name type="common">Iberian ribbed newt</name>
    <dbReference type="NCBI Taxonomy" id="8319"/>
    <lineage>
        <taxon>Eukaryota</taxon>
        <taxon>Metazoa</taxon>
        <taxon>Chordata</taxon>
        <taxon>Craniata</taxon>
        <taxon>Vertebrata</taxon>
        <taxon>Euteleostomi</taxon>
        <taxon>Amphibia</taxon>
        <taxon>Batrachia</taxon>
        <taxon>Caudata</taxon>
        <taxon>Salamandroidea</taxon>
        <taxon>Salamandridae</taxon>
        <taxon>Pleurodelinae</taxon>
        <taxon>Pleurodeles</taxon>
    </lineage>
</organism>